<feature type="compositionally biased region" description="Low complexity" evidence="11">
    <location>
        <begin position="337"/>
        <end position="354"/>
    </location>
</feature>
<dbReference type="SUPFAM" id="SSF53659">
    <property type="entry name" value="Isocitrate/Isopropylmalate dehydrogenase-like"/>
    <property type="match status" value="1"/>
</dbReference>
<dbReference type="InterPro" id="IPR012281">
    <property type="entry name" value="Phospholipid_synth_PlsX-like"/>
</dbReference>
<proteinExistence type="inferred from homology"/>
<dbReference type="PANTHER" id="PTHR30100">
    <property type="entry name" value="FATTY ACID/PHOSPHOLIPID SYNTHESIS PROTEIN PLSX"/>
    <property type="match status" value="1"/>
</dbReference>
<name>A0ABY5DMA0_9ACTN</name>
<keyword evidence="6 10" id="KW-0594">Phospholipid biosynthesis</keyword>
<dbReference type="GO" id="GO:0043811">
    <property type="term" value="F:phosphate:acyl-[acyl carrier protein] acyltransferase activity"/>
    <property type="evidence" value="ECO:0007669"/>
    <property type="project" value="UniProtKB-EC"/>
</dbReference>
<keyword evidence="2 10" id="KW-0963">Cytoplasm</keyword>
<organism evidence="12 13">
    <name type="scientific">Paraconexibacter antarcticus</name>
    <dbReference type="NCBI Taxonomy" id="2949664"/>
    <lineage>
        <taxon>Bacteria</taxon>
        <taxon>Bacillati</taxon>
        <taxon>Actinomycetota</taxon>
        <taxon>Thermoleophilia</taxon>
        <taxon>Solirubrobacterales</taxon>
        <taxon>Paraconexibacteraceae</taxon>
        <taxon>Paraconexibacter</taxon>
    </lineage>
</organism>
<dbReference type="Gene3D" id="3.40.718.10">
    <property type="entry name" value="Isopropylmalate Dehydrogenase"/>
    <property type="match status" value="1"/>
</dbReference>
<comment type="catalytic activity">
    <reaction evidence="1 10">
        <text>a fatty acyl-[ACP] + phosphate = an acyl phosphate + holo-[ACP]</text>
        <dbReference type="Rhea" id="RHEA:42292"/>
        <dbReference type="Rhea" id="RHEA-COMP:9685"/>
        <dbReference type="Rhea" id="RHEA-COMP:14125"/>
        <dbReference type="ChEBI" id="CHEBI:43474"/>
        <dbReference type="ChEBI" id="CHEBI:59918"/>
        <dbReference type="ChEBI" id="CHEBI:64479"/>
        <dbReference type="ChEBI" id="CHEBI:138651"/>
        <dbReference type="EC" id="2.3.1.274"/>
    </reaction>
</comment>
<evidence type="ECO:0000313" key="12">
    <source>
        <dbReference type="EMBL" id="UTI63098.1"/>
    </source>
</evidence>
<evidence type="ECO:0000256" key="9">
    <source>
        <dbReference type="ARBA" id="ARBA00046608"/>
    </source>
</evidence>
<reference evidence="12 13" key="1">
    <citation type="submission" date="2022-06" db="EMBL/GenBank/DDBJ databases">
        <title>Paraconexibacter antarcticus.</title>
        <authorList>
            <person name="Kim C.S."/>
        </authorList>
    </citation>
    <scope>NUCLEOTIDE SEQUENCE [LARGE SCALE GENOMIC DNA]</scope>
    <source>
        <strain evidence="12 13">02-257</strain>
    </source>
</reference>
<evidence type="ECO:0000256" key="10">
    <source>
        <dbReference type="HAMAP-Rule" id="MF_00019"/>
    </source>
</evidence>
<sequence>MADLTIAVDANGADLGPAEVAAGAALAAAQGVRVLLFGPAAEIGEVPEGVTVVDAPVSIAKAADPARAARSTPDASIVLAAKAVAAGEADALVSGGSTGAALAAGLFNIKRGRGIHRPALAIPVPIPGHPVTLLDVGANAEARPEHLVQFAFMGAVLATAVLGVERPRVGLLSNGTEATRGTQTVLDAHAQLTERMAGATALEFVGNIEGTDITNGSVDVVVTDGFTGNVSLKLMEGVSKVLLGAVRDAAMSSGRAKAGGLLLKPALGGLRDELDPEAHGGAYLLGLRRLGVVPHGRFSRRGFSQAILLAARGARGDLVGSTHAALEAAGALKRSPAGETPARPEAPAAPTGEASSVSSS</sequence>
<dbReference type="NCBIfam" id="TIGR00182">
    <property type="entry name" value="plsX"/>
    <property type="match status" value="1"/>
</dbReference>
<evidence type="ECO:0000256" key="8">
    <source>
        <dbReference type="ARBA" id="ARBA00024069"/>
    </source>
</evidence>
<evidence type="ECO:0000313" key="13">
    <source>
        <dbReference type="Proteomes" id="UP001056035"/>
    </source>
</evidence>
<dbReference type="PANTHER" id="PTHR30100:SF1">
    <property type="entry name" value="PHOSPHATE ACYLTRANSFERASE"/>
    <property type="match status" value="1"/>
</dbReference>
<comment type="function">
    <text evidence="10">Catalyzes the reversible formation of acyl-phosphate (acyl-PO(4)) from acyl-[acyl-carrier-protein] (acyl-ACP). This enzyme utilizes acyl-ACP as fatty acyl donor, but not acyl-CoA.</text>
</comment>
<accession>A0ABY5DMA0</accession>
<dbReference type="InterPro" id="IPR003664">
    <property type="entry name" value="FA_synthesis"/>
</dbReference>
<evidence type="ECO:0000256" key="7">
    <source>
        <dbReference type="ARBA" id="ARBA00023264"/>
    </source>
</evidence>
<evidence type="ECO:0000256" key="3">
    <source>
        <dbReference type="ARBA" id="ARBA00022516"/>
    </source>
</evidence>
<evidence type="ECO:0000256" key="1">
    <source>
        <dbReference type="ARBA" id="ARBA00001232"/>
    </source>
</evidence>
<comment type="similarity">
    <text evidence="10">Belongs to the PlsX family.</text>
</comment>
<evidence type="ECO:0000256" key="11">
    <source>
        <dbReference type="SAM" id="MobiDB-lite"/>
    </source>
</evidence>
<keyword evidence="7 10" id="KW-1208">Phospholipid metabolism</keyword>
<evidence type="ECO:0000256" key="2">
    <source>
        <dbReference type="ARBA" id="ARBA00022490"/>
    </source>
</evidence>
<dbReference type="Proteomes" id="UP001056035">
    <property type="component" value="Chromosome"/>
</dbReference>
<keyword evidence="3 10" id="KW-0444">Lipid biosynthesis</keyword>
<keyword evidence="13" id="KW-1185">Reference proteome</keyword>
<dbReference type="PIRSF" id="PIRSF002465">
    <property type="entry name" value="Phsphlp_syn_PlsX"/>
    <property type="match status" value="1"/>
</dbReference>
<dbReference type="EMBL" id="CP098502">
    <property type="protein sequence ID" value="UTI63098.1"/>
    <property type="molecule type" value="Genomic_DNA"/>
</dbReference>
<gene>
    <name evidence="10 12" type="primary">plsX</name>
    <name evidence="12" type="ORF">NBH00_17245</name>
</gene>
<evidence type="ECO:0000256" key="4">
    <source>
        <dbReference type="ARBA" id="ARBA00022679"/>
    </source>
</evidence>
<dbReference type="Pfam" id="PF02504">
    <property type="entry name" value="FA_synthesis"/>
    <property type="match status" value="1"/>
</dbReference>
<comment type="subunit">
    <text evidence="9 10">Homodimer. Probably interacts with PlsY.</text>
</comment>
<protein>
    <recommendedName>
        <fullName evidence="8 10">Phosphate acyltransferase</fullName>
        <ecNumber evidence="8 10">2.3.1.274</ecNumber>
    </recommendedName>
    <alternativeName>
        <fullName evidence="10">Acyl-ACP phosphotransacylase</fullName>
    </alternativeName>
    <alternativeName>
        <fullName evidence="10">Acyl-[acyl-carrier-protein]--phosphate acyltransferase</fullName>
    </alternativeName>
    <alternativeName>
        <fullName evidence="10">Phosphate-acyl-ACP acyltransferase</fullName>
    </alternativeName>
</protein>
<keyword evidence="5 10" id="KW-0443">Lipid metabolism</keyword>
<evidence type="ECO:0000256" key="6">
    <source>
        <dbReference type="ARBA" id="ARBA00023209"/>
    </source>
</evidence>
<feature type="region of interest" description="Disordered" evidence="11">
    <location>
        <begin position="330"/>
        <end position="360"/>
    </location>
</feature>
<keyword evidence="4 10" id="KW-0808">Transferase</keyword>
<comment type="pathway">
    <text evidence="10">Lipid metabolism; phospholipid metabolism.</text>
</comment>
<evidence type="ECO:0000256" key="5">
    <source>
        <dbReference type="ARBA" id="ARBA00023098"/>
    </source>
</evidence>
<dbReference type="RefSeq" id="WP_254569832.1">
    <property type="nucleotide sequence ID" value="NZ_CP098502.1"/>
</dbReference>
<dbReference type="EC" id="2.3.1.274" evidence="8 10"/>
<comment type="subcellular location">
    <subcellularLocation>
        <location evidence="10">Cytoplasm</location>
    </subcellularLocation>
    <text evidence="10">Associated with the membrane possibly through PlsY.</text>
</comment>
<keyword evidence="12" id="KW-0012">Acyltransferase</keyword>
<dbReference type="HAMAP" id="MF_00019">
    <property type="entry name" value="PlsX"/>
    <property type="match status" value="1"/>
</dbReference>